<dbReference type="AlphaFoldDB" id="A0A5S6QCD3"/>
<dbReference type="InterPro" id="IPR001650">
    <property type="entry name" value="Helicase_C-like"/>
</dbReference>
<dbReference type="Pfam" id="PF03368">
    <property type="entry name" value="Dicer_dimer"/>
    <property type="match status" value="1"/>
</dbReference>
<proteinExistence type="predicted"/>
<evidence type="ECO:0000256" key="2">
    <source>
        <dbReference type="SAM" id="MobiDB-lite"/>
    </source>
</evidence>
<keyword evidence="4" id="KW-1185">Reference proteome</keyword>
<dbReference type="PROSITE" id="PS51194">
    <property type="entry name" value="HELICASE_CTER"/>
    <property type="match status" value="1"/>
</dbReference>
<dbReference type="InterPro" id="IPR027417">
    <property type="entry name" value="P-loop_NTPase"/>
</dbReference>
<reference evidence="5" key="1">
    <citation type="submission" date="2019-12" db="UniProtKB">
        <authorList>
            <consortium name="WormBaseParasite"/>
        </authorList>
    </citation>
    <scope>IDENTIFICATION</scope>
</reference>
<organism evidence="4 5">
    <name type="scientific">Trichuris muris</name>
    <name type="common">Mouse whipworm</name>
    <dbReference type="NCBI Taxonomy" id="70415"/>
    <lineage>
        <taxon>Eukaryota</taxon>
        <taxon>Metazoa</taxon>
        <taxon>Ecdysozoa</taxon>
        <taxon>Nematoda</taxon>
        <taxon>Enoplea</taxon>
        <taxon>Dorylaimia</taxon>
        <taxon>Trichinellida</taxon>
        <taxon>Trichuridae</taxon>
        <taxon>Trichuris</taxon>
    </lineage>
</organism>
<dbReference type="STRING" id="70415.A0A5S6QCD3"/>
<evidence type="ECO:0000256" key="1">
    <source>
        <dbReference type="ARBA" id="ARBA00022801"/>
    </source>
</evidence>
<evidence type="ECO:0000313" key="4">
    <source>
        <dbReference type="Proteomes" id="UP000046395"/>
    </source>
</evidence>
<sequence length="594" mass="66399">MVEEHNASVPLNGNGKTSDGEGNVKQSECMIARVYQEDLLQKALKRNVIIPLGTGTGKTYVAVMLLKEMAGPTMIPICKGGKRSVFLVDKGSRPRVLGLTASVVNNHIMGPELKSQIDRLESVMCSTIETTEEIESYLKVARNAHVKVKVCMDDEDNSWTAWALPVKKIMTNLSSLYAKADADRKDTYVPTKALVLDMLSKAQMTFDKLGLWSTGMFFHRQYQILKQQLKAVSLSCETERMFLQSAICSVEAINVYLRDRVESLNSIGELEAMVTPRVLVLLQCLRNSNVSSTNGKAAPFCGIVFVTERYVAYQLKVLLEAVIKLDPDRYGHLKVGFIVGQSAMRWGPSNRVLVRQCRRQEETLRRFRHGDINLIISTSILEEGIDVPQCNTVIRFDPPPTFSSFVQSKGRARASDAEYVVIIQKALSHKFCAILKSYMEMEQALLRHQYEIMNAEEDRPLDHVSTDSLMPSYYGPAVNCVNGVEQAVVTLSTSLYVLNRYCMSLPCDRYATPLPRYDINSTTDSLGFTKFLATLLLPLNCPVKERITVSLDLCLFTFNRRDDPGSTNVEPKVGEDGSGAESMRIIAPAWSIVR</sequence>
<protein>
    <submittedName>
        <fullName evidence="5">Helicase C-terminal domain-containing protein</fullName>
    </submittedName>
</protein>
<evidence type="ECO:0000259" key="3">
    <source>
        <dbReference type="PROSITE" id="PS51194"/>
    </source>
</evidence>
<dbReference type="GO" id="GO:0005737">
    <property type="term" value="C:cytoplasm"/>
    <property type="evidence" value="ECO:0007669"/>
    <property type="project" value="TreeGrafter"/>
</dbReference>
<name>A0A5S6QCD3_TRIMR</name>
<evidence type="ECO:0000313" key="5">
    <source>
        <dbReference type="WBParaSite" id="TMUE_1000005006.1"/>
    </source>
</evidence>
<dbReference type="GO" id="GO:0003723">
    <property type="term" value="F:RNA binding"/>
    <property type="evidence" value="ECO:0007669"/>
    <property type="project" value="TreeGrafter"/>
</dbReference>
<dbReference type="PANTHER" id="PTHR14950">
    <property type="entry name" value="DICER-RELATED"/>
    <property type="match status" value="1"/>
</dbReference>
<dbReference type="GO" id="GO:0005634">
    <property type="term" value="C:nucleus"/>
    <property type="evidence" value="ECO:0007669"/>
    <property type="project" value="TreeGrafter"/>
</dbReference>
<accession>A0A5S6QCD3</accession>
<dbReference type="Proteomes" id="UP000046395">
    <property type="component" value="Unassembled WGS sequence"/>
</dbReference>
<dbReference type="InterPro" id="IPR038248">
    <property type="entry name" value="Dicer_dimer_sf"/>
</dbReference>
<dbReference type="WBParaSite" id="TMUE_1000005006.1">
    <property type="protein sequence ID" value="TMUE_1000005006.1"/>
    <property type="gene ID" value="WBGene00299171"/>
</dbReference>
<keyword evidence="1" id="KW-0378">Hydrolase</keyword>
<dbReference type="InterPro" id="IPR005034">
    <property type="entry name" value="Dicer_dimerisation"/>
</dbReference>
<dbReference type="PANTHER" id="PTHR14950:SF37">
    <property type="entry name" value="ENDORIBONUCLEASE DICER"/>
    <property type="match status" value="1"/>
</dbReference>
<dbReference type="SMART" id="SM00490">
    <property type="entry name" value="HELICc"/>
    <property type="match status" value="1"/>
</dbReference>
<dbReference type="GO" id="GO:0031054">
    <property type="term" value="P:pre-miRNA processing"/>
    <property type="evidence" value="ECO:0007669"/>
    <property type="project" value="TreeGrafter"/>
</dbReference>
<dbReference type="Pfam" id="PF00271">
    <property type="entry name" value="Helicase_C"/>
    <property type="match status" value="1"/>
</dbReference>
<dbReference type="GO" id="GO:0006309">
    <property type="term" value="P:apoptotic DNA fragmentation"/>
    <property type="evidence" value="ECO:0007669"/>
    <property type="project" value="TreeGrafter"/>
</dbReference>
<dbReference type="Gene3D" id="3.30.160.380">
    <property type="entry name" value="Dicer dimerisation domain"/>
    <property type="match status" value="1"/>
</dbReference>
<feature type="domain" description="Helicase C-terminal" evidence="3">
    <location>
        <begin position="277"/>
        <end position="470"/>
    </location>
</feature>
<dbReference type="GO" id="GO:0004525">
    <property type="term" value="F:ribonuclease III activity"/>
    <property type="evidence" value="ECO:0007669"/>
    <property type="project" value="TreeGrafter"/>
</dbReference>
<dbReference type="Gene3D" id="3.40.50.300">
    <property type="entry name" value="P-loop containing nucleotide triphosphate hydrolases"/>
    <property type="match status" value="2"/>
</dbReference>
<feature type="region of interest" description="Disordered" evidence="2">
    <location>
        <begin position="1"/>
        <end position="23"/>
    </location>
</feature>
<dbReference type="SUPFAM" id="SSF52540">
    <property type="entry name" value="P-loop containing nucleoside triphosphate hydrolases"/>
    <property type="match status" value="1"/>
</dbReference>
<dbReference type="GO" id="GO:0004530">
    <property type="term" value="F:deoxyribonuclease I activity"/>
    <property type="evidence" value="ECO:0007669"/>
    <property type="project" value="TreeGrafter"/>
</dbReference>
<dbReference type="GO" id="GO:0030422">
    <property type="term" value="P:siRNA processing"/>
    <property type="evidence" value="ECO:0007669"/>
    <property type="project" value="TreeGrafter"/>
</dbReference>